<accession>A0ABS9KB35</accession>
<protein>
    <recommendedName>
        <fullName evidence="4">tRNA pseudouridine synthase A</fullName>
        <ecNumber evidence="4">5.4.99.12</ecNumber>
    </recommendedName>
    <alternativeName>
        <fullName evidence="4">tRNA pseudouridine(38-40) synthase</fullName>
    </alternativeName>
    <alternativeName>
        <fullName evidence="4">tRNA pseudouridylate synthase I</fullName>
    </alternativeName>
    <alternativeName>
        <fullName evidence="4">tRNA-uridine isomerase I</fullName>
    </alternativeName>
</protein>
<comment type="similarity">
    <text evidence="1 4 5">Belongs to the tRNA pseudouridine synthase TruA family.</text>
</comment>
<evidence type="ECO:0000256" key="4">
    <source>
        <dbReference type="HAMAP-Rule" id="MF_00171"/>
    </source>
</evidence>
<dbReference type="Proteomes" id="UP001165366">
    <property type="component" value="Unassembled WGS sequence"/>
</dbReference>
<dbReference type="SUPFAM" id="SSF55120">
    <property type="entry name" value="Pseudouridine synthase"/>
    <property type="match status" value="1"/>
</dbReference>
<dbReference type="Gene3D" id="3.30.70.580">
    <property type="entry name" value="Pseudouridine synthase I, catalytic domain, N-terminal subdomain"/>
    <property type="match status" value="1"/>
</dbReference>
<dbReference type="RefSeq" id="WP_237852916.1">
    <property type="nucleotide sequence ID" value="NZ_JAKLWS010000005.1"/>
</dbReference>
<dbReference type="PIRSF" id="PIRSF001430">
    <property type="entry name" value="tRNA_psdUrid_synth"/>
    <property type="match status" value="1"/>
</dbReference>
<evidence type="ECO:0000256" key="2">
    <source>
        <dbReference type="ARBA" id="ARBA00022694"/>
    </source>
</evidence>
<dbReference type="InterPro" id="IPR020103">
    <property type="entry name" value="PsdUridine_synth_cat_dom_sf"/>
</dbReference>
<dbReference type="GO" id="GO:0160147">
    <property type="term" value="F:tRNA pseudouridine(38-40) synthase activity"/>
    <property type="evidence" value="ECO:0007669"/>
    <property type="project" value="UniProtKB-EC"/>
</dbReference>
<comment type="catalytic activity">
    <reaction evidence="4 5">
        <text>uridine(38/39/40) in tRNA = pseudouridine(38/39/40) in tRNA</text>
        <dbReference type="Rhea" id="RHEA:22376"/>
        <dbReference type="Rhea" id="RHEA-COMP:10085"/>
        <dbReference type="Rhea" id="RHEA-COMP:10087"/>
        <dbReference type="ChEBI" id="CHEBI:65314"/>
        <dbReference type="ChEBI" id="CHEBI:65315"/>
        <dbReference type="EC" id="5.4.99.12"/>
    </reaction>
</comment>
<gene>
    <name evidence="4 7" type="primary">truA</name>
    <name evidence="7" type="ORF">L6773_05815</name>
</gene>
<dbReference type="HAMAP" id="MF_00171">
    <property type="entry name" value="TruA"/>
    <property type="match status" value="1"/>
</dbReference>
<dbReference type="EMBL" id="JAKLWS010000005">
    <property type="protein sequence ID" value="MCG2588072.1"/>
    <property type="molecule type" value="Genomic_DNA"/>
</dbReference>
<reference evidence="7" key="1">
    <citation type="submission" date="2022-01" db="EMBL/GenBank/DDBJ databases">
        <authorList>
            <person name="Wang Y."/>
        </authorList>
    </citation>
    <scope>NUCLEOTIDE SEQUENCE</scope>
    <source>
        <strain evidence="7">WB101</strain>
    </source>
</reference>
<proteinExistence type="inferred from homology"/>
<feature type="domain" description="Pseudouridine synthase I TruA alpha/beta" evidence="6">
    <location>
        <begin position="10"/>
        <end position="104"/>
    </location>
</feature>
<evidence type="ECO:0000256" key="1">
    <source>
        <dbReference type="ARBA" id="ARBA00009375"/>
    </source>
</evidence>
<dbReference type="NCBIfam" id="TIGR00071">
    <property type="entry name" value="hisT_truA"/>
    <property type="match status" value="1"/>
</dbReference>
<evidence type="ECO:0000256" key="3">
    <source>
        <dbReference type="ARBA" id="ARBA00023235"/>
    </source>
</evidence>
<dbReference type="Gene3D" id="3.30.70.660">
    <property type="entry name" value="Pseudouridine synthase I, catalytic domain, C-terminal subdomain"/>
    <property type="match status" value="1"/>
</dbReference>
<dbReference type="EC" id="5.4.99.12" evidence="4"/>
<feature type="domain" description="Pseudouridine synthase I TruA alpha/beta" evidence="6">
    <location>
        <begin position="143"/>
        <end position="244"/>
    </location>
</feature>
<evidence type="ECO:0000313" key="7">
    <source>
        <dbReference type="EMBL" id="MCG2588072.1"/>
    </source>
</evidence>
<comment type="subunit">
    <text evidence="4">Homodimer.</text>
</comment>
<organism evidence="7 8">
    <name type="scientific">Rhodohalobacter sulfatireducens</name>
    <dbReference type="NCBI Taxonomy" id="2911366"/>
    <lineage>
        <taxon>Bacteria</taxon>
        <taxon>Pseudomonadati</taxon>
        <taxon>Balneolota</taxon>
        <taxon>Balneolia</taxon>
        <taxon>Balneolales</taxon>
        <taxon>Balneolaceae</taxon>
        <taxon>Rhodohalobacter</taxon>
    </lineage>
</organism>
<keyword evidence="8" id="KW-1185">Reference proteome</keyword>
<feature type="active site" description="Nucleophile" evidence="4">
    <location>
        <position position="53"/>
    </location>
</feature>
<dbReference type="InterPro" id="IPR020097">
    <property type="entry name" value="PsdUridine_synth_TruA_a/b_dom"/>
</dbReference>
<comment type="function">
    <text evidence="4">Formation of pseudouridine at positions 38, 39 and 40 in the anticodon stem and loop of transfer RNAs.</text>
</comment>
<sequence length="244" mass="27962">MSNRYKLTFEYDGTNFNGWQKQPEGRTVQGVIEQALSTFYQDDINIVGQGRTDAGVHAREQVAHTNLPDSYSISRLHRALSGLLPKDVALIDAKMVADDFHARFHATSREYEYLVIERPSPLLRNFAWHSFKPISFELLEECAEEITGEHDFINFCIPPAERGMTTTSTITRSRWEKREYKLIYEIEGNRFLRHLVRRLVGTMIRISDGTLPIEKFRDLLSGAKTDQKGHAAPAKGLTLTKVNY</sequence>
<keyword evidence="3 4" id="KW-0413">Isomerase</keyword>
<dbReference type="InterPro" id="IPR020094">
    <property type="entry name" value="TruA/RsuA/RluB/E/F_N"/>
</dbReference>
<evidence type="ECO:0000259" key="6">
    <source>
        <dbReference type="Pfam" id="PF01416"/>
    </source>
</evidence>
<evidence type="ECO:0000313" key="8">
    <source>
        <dbReference type="Proteomes" id="UP001165366"/>
    </source>
</evidence>
<dbReference type="InterPro" id="IPR001406">
    <property type="entry name" value="PsdUridine_synth_TruA"/>
</dbReference>
<feature type="binding site" evidence="4">
    <location>
        <position position="111"/>
    </location>
    <ligand>
        <name>substrate</name>
    </ligand>
</feature>
<dbReference type="PANTHER" id="PTHR11142:SF0">
    <property type="entry name" value="TRNA PSEUDOURIDINE SYNTHASE-LIKE 1"/>
    <property type="match status" value="1"/>
</dbReference>
<dbReference type="Pfam" id="PF01416">
    <property type="entry name" value="PseudoU_synth_1"/>
    <property type="match status" value="2"/>
</dbReference>
<comment type="caution">
    <text evidence="4">Lacks conserved residue(s) required for the propagation of feature annotation.</text>
</comment>
<dbReference type="InterPro" id="IPR020095">
    <property type="entry name" value="PsdUridine_synth_TruA_C"/>
</dbReference>
<name>A0ABS9KB35_9BACT</name>
<keyword evidence="2 4" id="KW-0819">tRNA processing</keyword>
<dbReference type="CDD" id="cd02570">
    <property type="entry name" value="PseudoU_synth_EcTruA"/>
    <property type="match status" value="1"/>
</dbReference>
<comment type="caution">
    <text evidence="7">The sequence shown here is derived from an EMBL/GenBank/DDBJ whole genome shotgun (WGS) entry which is preliminary data.</text>
</comment>
<reference evidence="7" key="2">
    <citation type="submission" date="2024-05" db="EMBL/GenBank/DDBJ databases">
        <title>Rhodohalobacter halophilus gen. nov., sp. nov., a moderately halophilic member of the family Balneolaceae.</title>
        <authorList>
            <person name="Xia J."/>
        </authorList>
    </citation>
    <scope>NUCLEOTIDE SEQUENCE</scope>
    <source>
        <strain evidence="7">WB101</strain>
    </source>
</reference>
<evidence type="ECO:0000256" key="5">
    <source>
        <dbReference type="RuleBase" id="RU003792"/>
    </source>
</evidence>
<dbReference type="PANTHER" id="PTHR11142">
    <property type="entry name" value="PSEUDOURIDYLATE SYNTHASE"/>
    <property type="match status" value="1"/>
</dbReference>